<feature type="domain" description="Sulfotransferase" evidence="4">
    <location>
        <begin position="51"/>
        <end position="178"/>
    </location>
</feature>
<evidence type="ECO:0000256" key="1">
    <source>
        <dbReference type="ARBA" id="ARBA00005771"/>
    </source>
</evidence>
<dbReference type="Gene3D" id="3.40.50.300">
    <property type="entry name" value="P-loop containing nucleotide triphosphate hydrolases"/>
    <property type="match status" value="2"/>
</dbReference>
<comment type="similarity">
    <text evidence="1 3">Belongs to the sulfotransferase 1 family.</text>
</comment>
<reference evidence="6" key="1">
    <citation type="submission" date="2025-08" db="UniProtKB">
        <authorList>
            <consortium name="RefSeq"/>
        </authorList>
    </citation>
    <scope>IDENTIFICATION</scope>
    <source>
        <tissue evidence="6">Liver</tissue>
    </source>
</reference>
<dbReference type="PANTHER" id="PTHR11783">
    <property type="entry name" value="SULFOTRANSFERASE SULT"/>
    <property type="match status" value="1"/>
</dbReference>
<keyword evidence="5" id="KW-1185">Reference proteome</keyword>
<sequence>MGTFMGENRDDEGQVMETPDKFLYKYKGFYFVTDLVSPETIDSLDSFEIRDDDVFIITYPKSGTIWTQNILSLIFHERHRDGTENITLINRAPWLEYNVFHEDLQSRPSPRLFSSHLPYYLVPSGLRKRRGKIIYVYRNPKDVLVSGYYFSKIATKAEKLKDFDTLLEKFLAGKGTIGDWKNTLTVAQNERFDSVFKERLEKLPFTFCWEIHEDSEPTSSSVEENNM</sequence>
<organism evidence="5 6">
    <name type="scientific">Python bivittatus</name>
    <name type="common">Burmese python</name>
    <name type="synonym">Python molurus bivittatus</name>
    <dbReference type="NCBI Taxonomy" id="176946"/>
    <lineage>
        <taxon>Eukaryota</taxon>
        <taxon>Metazoa</taxon>
        <taxon>Chordata</taxon>
        <taxon>Craniata</taxon>
        <taxon>Vertebrata</taxon>
        <taxon>Euteleostomi</taxon>
        <taxon>Lepidosauria</taxon>
        <taxon>Squamata</taxon>
        <taxon>Bifurcata</taxon>
        <taxon>Unidentata</taxon>
        <taxon>Episquamata</taxon>
        <taxon>Toxicofera</taxon>
        <taxon>Serpentes</taxon>
        <taxon>Henophidia</taxon>
        <taxon>Pythonidae</taxon>
        <taxon>Python</taxon>
    </lineage>
</organism>
<evidence type="ECO:0000313" key="5">
    <source>
        <dbReference type="Proteomes" id="UP000695026"/>
    </source>
</evidence>
<evidence type="ECO:0000313" key="6">
    <source>
        <dbReference type="RefSeq" id="XP_025031584.1"/>
    </source>
</evidence>
<dbReference type="GO" id="GO:0008146">
    <property type="term" value="F:sulfotransferase activity"/>
    <property type="evidence" value="ECO:0007669"/>
    <property type="project" value="InterPro"/>
</dbReference>
<dbReference type="AlphaFoldDB" id="A0A9F5ITZ8"/>
<dbReference type="OMA" id="HRSLFNI"/>
<dbReference type="Proteomes" id="UP000695026">
    <property type="component" value="Unplaced"/>
</dbReference>
<keyword evidence="2 3" id="KW-0808">Transferase</keyword>
<dbReference type="Pfam" id="PF00685">
    <property type="entry name" value="Sulfotransfer_1"/>
    <property type="match status" value="1"/>
</dbReference>
<dbReference type="EC" id="2.8.2.-" evidence="3"/>
<dbReference type="OrthoDB" id="205623at2759"/>
<gene>
    <name evidence="6" type="primary">LOC107326539</name>
</gene>
<evidence type="ECO:0000256" key="3">
    <source>
        <dbReference type="RuleBase" id="RU361155"/>
    </source>
</evidence>
<dbReference type="SUPFAM" id="SSF52540">
    <property type="entry name" value="P-loop containing nucleoside triphosphate hydrolases"/>
    <property type="match status" value="1"/>
</dbReference>
<accession>A0A9F5ITZ8</accession>
<dbReference type="GeneID" id="107326539"/>
<evidence type="ECO:0000256" key="2">
    <source>
        <dbReference type="ARBA" id="ARBA00022679"/>
    </source>
</evidence>
<proteinExistence type="inferred from homology"/>
<name>A0A9F5ITZ8_PYTBI</name>
<protein>
    <recommendedName>
        <fullName evidence="3">Sulfotransferase</fullName>
        <ecNumber evidence="3">2.8.2.-</ecNumber>
    </recommendedName>
</protein>
<dbReference type="InterPro" id="IPR000863">
    <property type="entry name" value="Sulfotransferase_dom"/>
</dbReference>
<dbReference type="InterPro" id="IPR027417">
    <property type="entry name" value="P-loop_NTPase"/>
</dbReference>
<evidence type="ECO:0000259" key="4">
    <source>
        <dbReference type="Pfam" id="PF00685"/>
    </source>
</evidence>
<dbReference type="RefSeq" id="XP_025031584.1">
    <property type="nucleotide sequence ID" value="XM_025175816.1"/>
</dbReference>